<feature type="transmembrane region" description="Helical" evidence="2">
    <location>
        <begin position="372"/>
        <end position="391"/>
    </location>
</feature>
<keyword evidence="2" id="KW-1133">Transmembrane helix</keyword>
<feature type="transmembrane region" description="Helical" evidence="2">
    <location>
        <begin position="487"/>
        <end position="511"/>
    </location>
</feature>
<sequence length="736" mass="74279">MFLARAFKGDWASAARAAAWPAGLFPALAVILSIPSYGQEDEVVVGWSDRLRIALALLLQAVGGGFELSAASEPSFGGSGGADGVGHGSQGWGYFGSGAAYTQGGGELSLVPLTVTALFAGALYLGARTLRARGAGVDAAVRVAVLVAGAVLVLGLFARPRVAGAEVSSSPLLSALGALVAALLVTAAVLGRAGLARRPVAHALVRALGTAARALGVLVAVCTVIGFVWYAARDEVDGTSLLVVLPVLPNIGIAVLGLAWGVPLEYEVRGRLGFFGSGVERGSLGLSEIGDGLGGWTVTGLVALGVAAALTAGVWAARRAGDQGTRLATAGFFLVLYLLLTGASGVSGQVTGTVEEFGGDGRAELAPSVADALLFGLLWTGAATFVAPYLLRALTRRTPAPAPHGTPGQGSPYPAPTAWPPAAPAPAPAHAPDTIPAPDAAPAHAAADRTAPGAPITPRDPITPGGHPSAGAPVAGPSAPRSGKRRVLLWAVVLVAAAAVGGGGTAGVLLLKERGEPASPAGGKPAAAVSGTPATGAGTGTGTGQEPAPRRSPSPDGTPSQDRTASPGSSPSPESDPGGTAPEGPDVPEGYRMVADPAGFSLAVPSVWDRVKEEPAGQVTYAGSTGMSHLLVGVVHAAPYTSLENLTALEANSRKRNPGYQRLRLEANTFQGRPGAIWEYTYTDKGGRRIHAVDQSYIAEDGTEYAVYFTVQDDSWDVARETFDVALSTWTLNDVD</sequence>
<name>A0A918M6U7_9ACTN</name>
<feature type="transmembrane region" description="Helical" evidence="2">
    <location>
        <begin position="139"/>
        <end position="158"/>
    </location>
</feature>
<dbReference type="Gene3D" id="3.40.1000.10">
    <property type="entry name" value="Mog1/PsbP, alpha/beta/alpha sandwich"/>
    <property type="match status" value="1"/>
</dbReference>
<evidence type="ECO:0000313" key="4">
    <source>
        <dbReference type="Proteomes" id="UP000636661"/>
    </source>
</evidence>
<organism evidence="3 4">
    <name type="scientific">Streptomyces lavendofoliae</name>
    <dbReference type="NCBI Taxonomy" id="67314"/>
    <lineage>
        <taxon>Bacteria</taxon>
        <taxon>Bacillati</taxon>
        <taxon>Actinomycetota</taxon>
        <taxon>Actinomycetes</taxon>
        <taxon>Kitasatosporales</taxon>
        <taxon>Streptomycetaceae</taxon>
        <taxon>Streptomyces</taxon>
    </lineage>
</organism>
<evidence type="ECO:0000256" key="2">
    <source>
        <dbReference type="SAM" id="Phobius"/>
    </source>
</evidence>
<reference evidence="3" key="2">
    <citation type="submission" date="2020-09" db="EMBL/GenBank/DDBJ databases">
        <authorList>
            <person name="Sun Q."/>
            <person name="Ohkuma M."/>
        </authorList>
    </citation>
    <scope>NUCLEOTIDE SEQUENCE</scope>
    <source>
        <strain evidence="3">JCM 4391</strain>
    </source>
</reference>
<proteinExistence type="predicted"/>
<dbReference type="AlphaFoldDB" id="A0A918M6U7"/>
<keyword evidence="2" id="KW-0812">Transmembrane</keyword>
<feature type="compositionally biased region" description="Low complexity" evidence="1">
    <location>
        <begin position="566"/>
        <end position="579"/>
    </location>
</feature>
<feature type="compositionally biased region" description="Low complexity" evidence="1">
    <location>
        <begin position="517"/>
        <end position="536"/>
    </location>
</feature>
<dbReference type="RefSeq" id="WP_189554120.1">
    <property type="nucleotide sequence ID" value="NZ_BMTP01000018.1"/>
</dbReference>
<feature type="transmembrane region" description="Helical" evidence="2">
    <location>
        <begin position="327"/>
        <end position="352"/>
    </location>
</feature>
<feature type="transmembrane region" description="Helical" evidence="2">
    <location>
        <begin position="293"/>
        <end position="315"/>
    </location>
</feature>
<feature type="transmembrane region" description="Helical" evidence="2">
    <location>
        <begin position="108"/>
        <end position="127"/>
    </location>
</feature>
<feature type="transmembrane region" description="Helical" evidence="2">
    <location>
        <begin position="170"/>
        <end position="191"/>
    </location>
</feature>
<gene>
    <name evidence="3" type="ORF">GCM10010274_56620</name>
</gene>
<keyword evidence="4" id="KW-1185">Reference proteome</keyword>
<accession>A0A918M6U7</accession>
<dbReference type="Proteomes" id="UP000636661">
    <property type="component" value="Unassembled WGS sequence"/>
</dbReference>
<feature type="transmembrane region" description="Helical" evidence="2">
    <location>
        <begin position="239"/>
        <end position="262"/>
    </location>
</feature>
<feature type="compositionally biased region" description="Low complexity" evidence="1">
    <location>
        <begin position="464"/>
        <end position="481"/>
    </location>
</feature>
<feature type="compositionally biased region" description="Low complexity" evidence="1">
    <location>
        <begin position="430"/>
        <end position="454"/>
    </location>
</feature>
<evidence type="ECO:0000313" key="3">
    <source>
        <dbReference type="EMBL" id="GGU60432.1"/>
    </source>
</evidence>
<protein>
    <submittedName>
        <fullName evidence="3">Uncharacterized protein</fullName>
    </submittedName>
</protein>
<feature type="compositionally biased region" description="Pro residues" evidence="1">
    <location>
        <begin position="413"/>
        <end position="429"/>
    </location>
</feature>
<keyword evidence="2" id="KW-0472">Membrane</keyword>
<dbReference type="EMBL" id="BMTP01000018">
    <property type="protein sequence ID" value="GGU60432.1"/>
    <property type="molecule type" value="Genomic_DNA"/>
</dbReference>
<feature type="compositionally biased region" description="Polar residues" evidence="1">
    <location>
        <begin position="555"/>
        <end position="564"/>
    </location>
</feature>
<comment type="caution">
    <text evidence="3">The sequence shown here is derived from an EMBL/GenBank/DDBJ whole genome shotgun (WGS) entry which is preliminary data.</text>
</comment>
<reference evidence="3" key="1">
    <citation type="journal article" date="2014" name="Int. J. Syst. Evol. Microbiol.">
        <title>Complete genome sequence of Corynebacterium casei LMG S-19264T (=DSM 44701T), isolated from a smear-ripened cheese.</title>
        <authorList>
            <consortium name="US DOE Joint Genome Institute (JGI-PGF)"/>
            <person name="Walter F."/>
            <person name="Albersmeier A."/>
            <person name="Kalinowski J."/>
            <person name="Ruckert C."/>
        </authorList>
    </citation>
    <scope>NUCLEOTIDE SEQUENCE</scope>
    <source>
        <strain evidence="3">JCM 4391</strain>
    </source>
</reference>
<evidence type="ECO:0000256" key="1">
    <source>
        <dbReference type="SAM" id="MobiDB-lite"/>
    </source>
</evidence>
<feature type="region of interest" description="Disordered" evidence="1">
    <location>
        <begin position="517"/>
        <end position="593"/>
    </location>
</feature>
<feature type="transmembrane region" description="Helical" evidence="2">
    <location>
        <begin position="211"/>
        <end position="232"/>
    </location>
</feature>
<feature type="region of interest" description="Disordered" evidence="1">
    <location>
        <begin position="400"/>
        <end position="481"/>
    </location>
</feature>